<dbReference type="Proteomes" id="UP000823388">
    <property type="component" value="Chromosome 9N"/>
</dbReference>
<keyword evidence="10" id="KW-1185">Reference proteome</keyword>
<evidence type="ECO:0000313" key="9">
    <source>
        <dbReference type="EMBL" id="KAG2542524.1"/>
    </source>
</evidence>
<comment type="similarity">
    <text evidence="1 5">Belongs to the metallophosphoesterase superfamily. Purple acid phosphatase family.</text>
</comment>
<dbReference type="SUPFAM" id="SSF56300">
    <property type="entry name" value="Metallo-dependent phosphatases"/>
    <property type="match status" value="1"/>
</dbReference>
<dbReference type="InterPro" id="IPR008963">
    <property type="entry name" value="Purple_acid_Pase-like_N"/>
</dbReference>
<keyword evidence="4" id="KW-0325">Glycoprotein</keyword>
<feature type="region of interest" description="Disordered" evidence="6">
    <location>
        <begin position="1"/>
        <end position="118"/>
    </location>
</feature>
<evidence type="ECO:0000256" key="5">
    <source>
        <dbReference type="RuleBase" id="RU361203"/>
    </source>
</evidence>
<dbReference type="InterPro" id="IPR041792">
    <property type="entry name" value="MPP_PAP"/>
</dbReference>
<dbReference type="InterPro" id="IPR029052">
    <property type="entry name" value="Metallo-depent_PP-like"/>
</dbReference>
<dbReference type="CDD" id="cd00839">
    <property type="entry name" value="MPP_PAPs"/>
    <property type="match status" value="1"/>
</dbReference>
<accession>A0A8T0N5Y8</accession>
<evidence type="ECO:0000256" key="2">
    <source>
        <dbReference type="ARBA" id="ARBA00011738"/>
    </source>
</evidence>
<evidence type="ECO:0000256" key="1">
    <source>
        <dbReference type="ARBA" id="ARBA00008723"/>
    </source>
</evidence>
<feature type="compositionally biased region" description="Basic and acidic residues" evidence="6">
    <location>
        <begin position="109"/>
        <end position="118"/>
    </location>
</feature>
<dbReference type="AlphaFoldDB" id="A0A8T0N5Y8"/>
<dbReference type="Gene3D" id="3.60.21.10">
    <property type="match status" value="1"/>
</dbReference>
<proteinExistence type="inferred from homology"/>
<dbReference type="InterPro" id="IPR025733">
    <property type="entry name" value="PAPs_C"/>
</dbReference>
<dbReference type="InterPro" id="IPR004843">
    <property type="entry name" value="Calcineurin-like_PHP"/>
</dbReference>
<evidence type="ECO:0000256" key="3">
    <source>
        <dbReference type="ARBA" id="ARBA00022729"/>
    </source>
</evidence>
<comment type="caution">
    <text evidence="9">The sequence shown here is derived from an EMBL/GenBank/DDBJ whole genome shotgun (WGS) entry which is preliminary data.</text>
</comment>
<organism evidence="9 10">
    <name type="scientific">Panicum virgatum</name>
    <name type="common">Blackwell switchgrass</name>
    <dbReference type="NCBI Taxonomy" id="38727"/>
    <lineage>
        <taxon>Eukaryota</taxon>
        <taxon>Viridiplantae</taxon>
        <taxon>Streptophyta</taxon>
        <taxon>Embryophyta</taxon>
        <taxon>Tracheophyta</taxon>
        <taxon>Spermatophyta</taxon>
        <taxon>Magnoliopsida</taxon>
        <taxon>Liliopsida</taxon>
        <taxon>Poales</taxon>
        <taxon>Poaceae</taxon>
        <taxon>PACMAD clade</taxon>
        <taxon>Panicoideae</taxon>
        <taxon>Panicodae</taxon>
        <taxon>Paniceae</taxon>
        <taxon>Panicinae</taxon>
        <taxon>Panicum</taxon>
        <taxon>Panicum sect. Hiantes</taxon>
    </lineage>
</organism>
<comment type="subunit">
    <text evidence="2">Homodimer.</text>
</comment>
<feature type="compositionally biased region" description="Low complexity" evidence="6">
    <location>
        <begin position="87"/>
        <end position="102"/>
    </location>
</feature>
<evidence type="ECO:0000313" key="10">
    <source>
        <dbReference type="Proteomes" id="UP000823388"/>
    </source>
</evidence>
<evidence type="ECO:0000256" key="6">
    <source>
        <dbReference type="SAM" id="MobiDB-lite"/>
    </source>
</evidence>
<keyword evidence="5" id="KW-0378">Hydrolase</keyword>
<dbReference type="PANTHER" id="PTHR45778:SF16">
    <property type="entry name" value="INACTIVE PURPLE ACID PHOSPHATASE 1-RELATED"/>
    <property type="match status" value="1"/>
</dbReference>
<dbReference type="SUPFAM" id="SSF49363">
    <property type="entry name" value="Purple acid phosphatase, N-terminal domain"/>
    <property type="match status" value="1"/>
</dbReference>
<dbReference type="Pfam" id="PF14008">
    <property type="entry name" value="Metallophos_C"/>
    <property type="match status" value="1"/>
</dbReference>
<dbReference type="EC" id="3.1.3.2" evidence="5"/>
<dbReference type="Pfam" id="PF00149">
    <property type="entry name" value="Metallophos"/>
    <property type="match status" value="1"/>
</dbReference>
<dbReference type="PANTHER" id="PTHR45778">
    <property type="entry name" value="PURPLE ACID PHOSPHATASE-RELATED"/>
    <property type="match status" value="1"/>
</dbReference>
<feature type="domain" description="Calcineurin-like phosphoesterase" evidence="7">
    <location>
        <begin position="232"/>
        <end position="447"/>
    </location>
</feature>
<sequence length="557" mass="62573">MRVGRPHAARSRRVAARAAVRPGPIHQRGGRPLHPSRRELRPPPSRLHRMAGPPGSERGSTGGPRAAARRCPRQAGSTRWLAHRSARPGAYAATATAWSARSLPRRGRRDAQRGDTRPRCTGGALWCEHQAAAINNFDEATTFVRWGIQGQIQILSPAGTLTFSRNTMCGPPARTVGWRDPGFIHTSFLWELWPNFMYTYQIGHWLFNGSIVWGHQYSFKAPPYPGEDSLQRVVIFGDMGKAEVDGSNEFNDFEPGSLNTTNQLIKDLKNIDMIFHIGDITYANGYLSQWDQFTAQVEPIASTVPYMVGSGNHERDWPGSGSFYGNLDSGGECGVPAQNMFYVPAENREQFWYSMEYGMFRFCIANTELDWRPGTEQYKFIEHCLSSVDRQKQPWLIFLAHRVLGYSSATFYADEGTTEEPMGRESLQSLWQKYKVDIAMYGHVHGYERTCPVYENVCVAKGSDRYTGAFTPTTHVVVGGGGASLADYTAARARWSHARDRDFGFAKLTAFNHTTLLFEYKKSRDGSVHDRFTVSRDYRDVLACGVDNCLHWVVKGS</sequence>
<comment type="catalytic activity">
    <reaction evidence="5">
        <text>a phosphate monoester + H2O = an alcohol + phosphate</text>
        <dbReference type="Rhea" id="RHEA:15017"/>
        <dbReference type="ChEBI" id="CHEBI:15377"/>
        <dbReference type="ChEBI" id="CHEBI:30879"/>
        <dbReference type="ChEBI" id="CHEBI:43474"/>
        <dbReference type="ChEBI" id="CHEBI:67140"/>
        <dbReference type="EC" id="3.1.3.2"/>
    </reaction>
</comment>
<feature type="domain" description="Purple acid phosphatase C-terminal" evidence="8">
    <location>
        <begin position="473"/>
        <end position="531"/>
    </location>
</feature>
<name>A0A8T0N5Y8_PANVG</name>
<evidence type="ECO:0000259" key="7">
    <source>
        <dbReference type="Pfam" id="PF00149"/>
    </source>
</evidence>
<keyword evidence="3" id="KW-0732">Signal</keyword>
<gene>
    <name evidence="9" type="ORF">PVAP13_9NG643300</name>
</gene>
<reference evidence="9" key="1">
    <citation type="submission" date="2020-05" db="EMBL/GenBank/DDBJ databases">
        <title>WGS assembly of Panicum virgatum.</title>
        <authorList>
            <person name="Lovell J.T."/>
            <person name="Jenkins J."/>
            <person name="Shu S."/>
            <person name="Juenger T.E."/>
            <person name="Schmutz J."/>
        </authorList>
    </citation>
    <scope>NUCLEOTIDE SEQUENCE</scope>
    <source>
        <strain evidence="9">AP13</strain>
    </source>
</reference>
<dbReference type="GO" id="GO:0046872">
    <property type="term" value="F:metal ion binding"/>
    <property type="evidence" value="ECO:0007669"/>
    <property type="project" value="InterPro"/>
</dbReference>
<feature type="compositionally biased region" description="Basic residues" evidence="6">
    <location>
        <begin position="1"/>
        <end position="15"/>
    </location>
</feature>
<dbReference type="GO" id="GO:0003993">
    <property type="term" value="F:acid phosphatase activity"/>
    <property type="evidence" value="ECO:0007669"/>
    <property type="project" value="UniProtKB-EC"/>
</dbReference>
<dbReference type="EMBL" id="CM029054">
    <property type="protein sequence ID" value="KAG2542524.1"/>
    <property type="molecule type" value="Genomic_DNA"/>
</dbReference>
<evidence type="ECO:0000259" key="8">
    <source>
        <dbReference type="Pfam" id="PF14008"/>
    </source>
</evidence>
<evidence type="ECO:0000256" key="4">
    <source>
        <dbReference type="ARBA" id="ARBA00023180"/>
    </source>
</evidence>
<protein>
    <recommendedName>
        <fullName evidence="5">Purple acid phosphatase</fullName>
        <ecNumber evidence="5">3.1.3.2</ecNumber>
    </recommendedName>
</protein>